<evidence type="ECO:0000256" key="1">
    <source>
        <dbReference type="ARBA" id="ARBA00022670"/>
    </source>
</evidence>
<dbReference type="PANTHER" id="PTHR10127:SF780">
    <property type="entry name" value="METALLOENDOPEPTIDASE"/>
    <property type="match status" value="1"/>
</dbReference>
<evidence type="ECO:0000256" key="2">
    <source>
        <dbReference type="ARBA" id="ARBA00022723"/>
    </source>
</evidence>
<dbReference type="Gene3D" id="3.40.390.10">
    <property type="entry name" value="Collagenase (Catalytic Domain)"/>
    <property type="match status" value="1"/>
</dbReference>
<dbReference type="AlphaFoldDB" id="A0A0C2CIV8"/>
<reference evidence="9 10" key="1">
    <citation type="submission" date="2013-12" db="EMBL/GenBank/DDBJ databases">
        <title>Draft genome of the parsitic nematode Ancylostoma duodenale.</title>
        <authorList>
            <person name="Mitreva M."/>
        </authorList>
    </citation>
    <scope>NUCLEOTIDE SEQUENCE [LARGE SCALE GENOMIC DNA]</scope>
    <source>
        <strain evidence="9 10">Zhejiang</strain>
    </source>
</reference>
<sequence length="70" mass="8394">MNVGCDHLLGITHELGHAIRLEHTHNRHDRDDYLMMDWGNVEVYKSQYKLMTKEENENYEVPYDYGSIMH</sequence>
<dbReference type="EMBL" id="KN752198">
    <property type="protein sequence ID" value="KIH49722.1"/>
    <property type="molecule type" value="Genomic_DNA"/>
</dbReference>
<evidence type="ECO:0000256" key="4">
    <source>
        <dbReference type="ARBA" id="ARBA00022833"/>
    </source>
</evidence>
<proteinExistence type="predicted"/>
<dbReference type="OrthoDB" id="291007at2759"/>
<keyword evidence="4 6" id="KW-0862">Zinc</keyword>
<dbReference type="PROSITE" id="PS51864">
    <property type="entry name" value="ASTACIN"/>
    <property type="match status" value="1"/>
</dbReference>
<comment type="cofactor">
    <cofactor evidence="6 7">
        <name>Zn(2+)</name>
        <dbReference type="ChEBI" id="CHEBI:29105"/>
    </cofactor>
    <text evidence="6 7">Binds 1 zinc ion per subunit.</text>
</comment>
<feature type="binding site" evidence="6">
    <location>
        <position position="17"/>
    </location>
    <ligand>
        <name>Zn(2+)</name>
        <dbReference type="ChEBI" id="CHEBI:29105"/>
        <note>catalytic</note>
    </ligand>
</feature>
<feature type="domain" description="Peptidase M12A" evidence="8">
    <location>
        <begin position="1"/>
        <end position="70"/>
    </location>
</feature>
<accession>A0A0C2CIV8</accession>
<dbReference type="Pfam" id="PF01400">
    <property type="entry name" value="Astacin"/>
    <property type="match status" value="1"/>
</dbReference>
<keyword evidence="5 6" id="KW-0482">Metalloprotease</keyword>
<dbReference type="GO" id="GO:0006508">
    <property type="term" value="P:proteolysis"/>
    <property type="evidence" value="ECO:0007669"/>
    <property type="project" value="UniProtKB-KW"/>
</dbReference>
<evidence type="ECO:0000256" key="7">
    <source>
        <dbReference type="RuleBase" id="RU361183"/>
    </source>
</evidence>
<dbReference type="InterPro" id="IPR001506">
    <property type="entry name" value="Peptidase_M12A"/>
</dbReference>
<dbReference type="Proteomes" id="UP000054047">
    <property type="component" value="Unassembled WGS sequence"/>
</dbReference>
<dbReference type="SUPFAM" id="SSF55486">
    <property type="entry name" value="Metalloproteases ('zincins'), catalytic domain"/>
    <property type="match status" value="1"/>
</dbReference>
<evidence type="ECO:0000313" key="10">
    <source>
        <dbReference type="Proteomes" id="UP000054047"/>
    </source>
</evidence>
<feature type="binding site" evidence="6">
    <location>
        <position position="23"/>
    </location>
    <ligand>
        <name>Zn(2+)</name>
        <dbReference type="ChEBI" id="CHEBI:29105"/>
        <note>catalytic</note>
    </ligand>
</feature>
<keyword evidence="1 6" id="KW-0645">Protease</keyword>
<dbReference type="PANTHER" id="PTHR10127">
    <property type="entry name" value="DISCOIDIN, CUB, EGF, LAMININ , AND ZINC METALLOPROTEASE DOMAIN CONTAINING"/>
    <property type="match status" value="1"/>
</dbReference>
<keyword evidence="2 6" id="KW-0479">Metal-binding</keyword>
<feature type="active site" evidence="6">
    <location>
        <position position="14"/>
    </location>
</feature>
<comment type="caution">
    <text evidence="6">Lacks conserved residue(s) required for the propagation of feature annotation.</text>
</comment>
<dbReference type="EC" id="3.4.24.-" evidence="7"/>
<gene>
    <name evidence="9" type="ORF">ANCDUO_20202</name>
</gene>
<organism evidence="9 10">
    <name type="scientific">Ancylostoma duodenale</name>
    <dbReference type="NCBI Taxonomy" id="51022"/>
    <lineage>
        <taxon>Eukaryota</taxon>
        <taxon>Metazoa</taxon>
        <taxon>Ecdysozoa</taxon>
        <taxon>Nematoda</taxon>
        <taxon>Chromadorea</taxon>
        <taxon>Rhabditida</taxon>
        <taxon>Rhabditina</taxon>
        <taxon>Rhabditomorpha</taxon>
        <taxon>Strongyloidea</taxon>
        <taxon>Ancylostomatidae</taxon>
        <taxon>Ancylostomatinae</taxon>
        <taxon>Ancylostoma</taxon>
    </lineage>
</organism>
<dbReference type="GO" id="GO:0008270">
    <property type="term" value="F:zinc ion binding"/>
    <property type="evidence" value="ECO:0007669"/>
    <property type="project" value="UniProtKB-UniRule"/>
</dbReference>
<name>A0A0C2CIV8_9BILA</name>
<feature type="binding site" evidence="6">
    <location>
        <position position="13"/>
    </location>
    <ligand>
        <name>Zn(2+)</name>
        <dbReference type="ChEBI" id="CHEBI:29105"/>
        <note>catalytic</note>
    </ligand>
</feature>
<dbReference type="GO" id="GO:0004222">
    <property type="term" value="F:metalloendopeptidase activity"/>
    <property type="evidence" value="ECO:0007669"/>
    <property type="project" value="UniProtKB-UniRule"/>
</dbReference>
<protein>
    <recommendedName>
        <fullName evidence="7">Metalloendopeptidase</fullName>
        <ecNumber evidence="7">3.4.24.-</ecNumber>
    </recommendedName>
</protein>
<dbReference type="InterPro" id="IPR024079">
    <property type="entry name" value="MetalloPept_cat_dom_sf"/>
</dbReference>
<evidence type="ECO:0000313" key="9">
    <source>
        <dbReference type="EMBL" id="KIH49722.1"/>
    </source>
</evidence>
<keyword evidence="10" id="KW-1185">Reference proteome</keyword>
<evidence type="ECO:0000256" key="3">
    <source>
        <dbReference type="ARBA" id="ARBA00022801"/>
    </source>
</evidence>
<evidence type="ECO:0000256" key="6">
    <source>
        <dbReference type="PROSITE-ProRule" id="PRU01211"/>
    </source>
</evidence>
<keyword evidence="3 6" id="KW-0378">Hydrolase</keyword>
<dbReference type="PRINTS" id="PR00480">
    <property type="entry name" value="ASTACIN"/>
</dbReference>
<evidence type="ECO:0000256" key="5">
    <source>
        <dbReference type="ARBA" id="ARBA00023049"/>
    </source>
</evidence>
<evidence type="ECO:0000259" key="8">
    <source>
        <dbReference type="PROSITE" id="PS51864"/>
    </source>
</evidence>